<dbReference type="PROSITE" id="PS00197">
    <property type="entry name" value="2FE2S_FER_1"/>
    <property type="match status" value="1"/>
</dbReference>
<feature type="domain" description="FAD-binding PCMH-type" evidence="7">
    <location>
        <begin position="188"/>
        <end position="361"/>
    </location>
</feature>
<name>A0A4R1GPK4_9GAMM</name>
<dbReference type="Proteomes" id="UP000294546">
    <property type="component" value="Unassembled WGS sequence"/>
</dbReference>
<dbReference type="Gene3D" id="1.10.150.120">
    <property type="entry name" value="[2Fe-2S]-binding domain"/>
    <property type="match status" value="1"/>
</dbReference>
<gene>
    <name evidence="8" type="ORF">CLV83_1355</name>
</gene>
<accession>A0A4R1GPK4</accession>
<dbReference type="InterPro" id="IPR006058">
    <property type="entry name" value="2Fe2S_fd_BS"/>
</dbReference>
<dbReference type="GO" id="GO:0051537">
    <property type="term" value="F:2 iron, 2 sulfur cluster binding"/>
    <property type="evidence" value="ECO:0007669"/>
    <property type="project" value="InterPro"/>
</dbReference>
<organism evidence="8 9">
    <name type="scientific">Marinobacterium mangrovicola</name>
    <dbReference type="NCBI Taxonomy" id="1476959"/>
    <lineage>
        <taxon>Bacteria</taxon>
        <taxon>Pseudomonadati</taxon>
        <taxon>Pseudomonadota</taxon>
        <taxon>Gammaproteobacteria</taxon>
        <taxon>Oceanospirillales</taxon>
        <taxon>Oceanospirillaceae</taxon>
        <taxon>Marinobacterium</taxon>
    </lineage>
</organism>
<evidence type="ECO:0000256" key="2">
    <source>
        <dbReference type="ARBA" id="ARBA00022723"/>
    </source>
</evidence>
<dbReference type="OrthoDB" id="9775084at2"/>
<dbReference type="InterPro" id="IPR014307">
    <property type="entry name" value="Xanthine_DH_ssu"/>
</dbReference>
<dbReference type="PANTHER" id="PTHR45444">
    <property type="entry name" value="XANTHINE DEHYDROGENASE"/>
    <property type="match status" value="1"/>
</dbReference>
<dbReference type="SMART" id="SM01092">
    <property type="entry name" value="CO_deh_flav_C"/>
    <property type="match status" value="1"/>
</dbReference>
<evidence type="ECO:0000256" key="4">
    <source>
        <dbReference type="ARBA" id="ARBA00023002"/>
    </source>
</evidence>
<dbReference type="PANTHER" id="PTHR45444:SF3">
    <property type="entry name" value="XANTHINE DEHYDROGENASE"/>
    <property type="match status" value="1"/>
</dbReference>
<dbReference type="InterPro" id="IPR036010">
    <property type="entry name" value="2Fe-2S_ferredoxin-like_sf"/>
</dbReference>
<dbReference type="EMBL" id="SMFU01000007">
    <property type="protein sequence ID" value="TCK09250.1"/>
    <property type="molecule type" value="Genomic_DNA"/>
</dbReference>
<dbReference type="InterPro" id="IPR036884">
    <property type="entry name" value="2Fe-2S-bd_dom_sf"/>
</dbReference>
<evidence type="ECO:0000256" key="3">
    <source>
        <dbReference type="ARBA" id="ARBA00022827"/>
    </source>
</evidence>
<dbReference type="InterPro" id="IPR001041">
    <property type="entry name" value="2Fe-2S_ferredoxin-type"/>
</dbReference>
<evidence type="ECO:0000259" key="6">
    <source>
        <dbReference type="PROSITE" id="PS51085"/>
    </source>
</evidence>
<dbReference type="InterPro" id="IPR005107">
    <property type="entry name" value="CO_DH_flav_C"/>
</dbReference>
<protein>
    <submittedName>
        <fullName evidence="8">Xanthine dehydrogenase small subunit</fullName>
    </submittedName>
</protein>
<proteinExistence type="predicted"/>
<dbReference type="GO" id="GO:0005506">
    <property type="term" value="F:iron ion binding"/>
    <property type="evidence" value="ECO:0007669"/>
    <property type="project" value="InterPro"/>
</dbReference>
<dbReference type="RefSeq" id="WP_132289253.1">
    <property type="nucleotide sequence ID" value="NZ_SMFU01000007.1"/>
</dbReference>
<evidence type="ECO:0000313" key="9">
    <source>
        <dbReference type="Proteomes" id="UP000294546"/>
    </source>
</evidence>
<dbReference type="InterPro" id="IPR002346">
    <property type="entry name" value="Mopterin_DH_FAD-bd"/>
</dbReference>
<evidence type="ECO:0000313" key="8">
    <source>
        <dbReference type="EMBL" id="TCK09250.1"/>
    </source>
</evidence>
<dbReference type="SUPFAM" id="SSF55447">
    <property type="entry name" value="CO dehydrogenase flavoprotein C-terminal domain-like"/>
    <property type="match status" value="1"/>
</dbReference>
<dbReference type="InterPro" id="IPR016208">
    <property type="entry name" value="Ald_Oxase/xanthine_DH-like"/>
</dbReference>
<dbReference type="PIRSF" id="PIRSF036557">
    <property type="entry name" value="XdhA_RC"/>
    <property type="match status" value="1"/>
</dbReference>
<dbReference type="NCBIfam" id="TIGR02963">
    <property type="entry name" value="xanthine_xdhA"/>
    <property type="match status" value="1"/>
</dbReference>
<dbReference type="SUPFAM" id="SSF54292">
    <property type="entry name" value="2Fe-2S ferredoxin-like"/>
    <property type="match status" value="1"/>
</dbReference>
<dbReference type="Gene3D" id="3.30.390.50">
    <property type="entry name" value="CO dehydrogenase flavoprotein, C-terminal domain"/>
    <property type="match status" value="1"/>
</dbReference>
<reference evidence="8 9" key="1">
    <citation type="submission" date="2019-03" db="EMBL/GenBank/DDBJ databases">
        <title>Genomic Encyclopedia of Archaeal and Bacterial Type Strains, Phase II (KMG-II): from individual species to whole genera.</title>
        <authorList>
            <person name="Goeker M."/>
        </authorList>
    </citation>
    <scope>NUCLEOTIDE SEQUENCE [LARGE SCALE GENOMIC DNA]</scope>
    <source>
        <strain evidence="8 9">DSM 27697</strain>
    </source>
</reference>
<dbReference type="InterPro" id="IPR036318">
    <property type="entry name" value="FAD-bd_PCMH-like_sf"/>
</dbReference>
<dbReference type="InterPro" id="IPR012175">
    <property type="entry name" value="Xanth_DH_ssu_bac"/>
</dbReference>
<keyword evidence="3" id="KW-0274">FAD</keyword>
<dbReference type="Pfam" id="PF00941">
    <property type="entry name" value="FAD_binding_5"/>
    <property type="match status" value="1"/>
</dbReference>
<dbReference type="Pfam" id="PF03450">
    <property type="entry name" value="CO_deh_flav_C"/>
    <property type="match status" value="1"/>
</dbReference>
<dbReference type="InterPro" id="IPR016167">
    <property type="entry name" value="FAD-bd_PCMH_sub1"/>
</dbReference>
<evidence type="ECO:0000256" key="5">
    <source>
        <dbReference type="ARBA" id="ARBA00023004"/>
    </source>
</evidence>
<dbReference type="Gene3D" id="3.10.20.30">
    <property type="match status" value="1"/>
</dbReference>
<keyword evidence="4" id="KW-0560">Oxidoreductase</keyword>
<dbReference type="Pfam" id="PF01799">
    <property type="entry name" value="Fer2_2"/>
    <property type="match status" value="1"/>
</dbReference>
<dbReference type="InterPro" id="IPR016169">
    <property type="entry name" value="FAD-bd_PCMH_sub2"/>
</dbReference>
<dbReference type="GO" id="GO:0004854">
    <property type="term" value="F:xanthine dehydrogenase activity"/>
    <property type="evidence" value="ECO:0007669"/>
    <property type="project" value="InterPro"/>
</dbReference>
<sequence length="481" mass="51756">MIRFLLNDELVSLEDCSPELTVLEFLRTNKGRTGTKEGCASGDCGACTVVVAEPSGGQLRYTSLNSCITFVGTLHGKQLLTVEHLEQSGALHPVQQAMVDLHGSQCGYCTPGFIMSMFALYKSCDTPSRSDVERALAGNLCRCTGYRPIIDSALSLAGKGAKDQFSDTEVRVREQLTQIVKDAPSASLTQGDHRFYIPSTSDELASLLQAYPRAKLVAGGTDLALSVTQQLQQPEVLINTGRVAEMAEIREADDVLLIGGGVSYSNAEPLLHKHFPAFADLLERLGSLQIRNQGTIGGNIANASPIGDTPPVLLALNAKIHARSGNHCEAIPVDRFFTGYRETALPEQGFIEQIEIPLQPERELYVFKISKRLDDDISAVCAAFSLSIDGSGVVTDARLGFGGMAATPARAIKAEQALIGKPFTEEGVEAAQTALASDFSPIDDVRASGEYRLMVAQNLLLRAVLEQNNPTQEPLEVVQYA</sequence>
<dbReference type="InterPro" id="IPR036683">
    <property type="entry name" value="CO_DH_flav_C_dom_sf"/>
</dbReference>
<dbReference type="InterPro" id="IPR016166">
    <property type="entry name" value="FAD-bd_PCMH"/>
</dbReference>
<dbReference type="PROSITE" id="PS51085">
    <property type="entry name" value="2FE2S_FER_2"/>
    <property type="match status" value="1"/>
</dbReference>
<dbReference type="PROSITE" id="PS51387">
    <property type="entry name" value="FAD_PCMH"/>
    <property type="match status" value="1"/>
</dbReference>
<keyword evidence="1" id="KW-0285">Flavoprotein</keyword>
<dbReference type="InterPro" id="IPR002888">
    <property type="entry name" value="2Fe-2S-bd"/>
</dbReference>
<evidence type="ECO:0000259" key="7">
    <source>
        <dbReference type="PROSITE" id="PS51387"/>
    </source>
</evidence>
<dbReference type="InterPro" id="IPR012675">
    <property type="entry name" value="Beta-grasp_dom_sf"/>
</dbReference>
<comment type="caution">
    <text evidence="8">The sequence shown here is derived from an EMBL/GenBank/DDBJ whole genome shotgun (WGS) entry which is preliminary data.</text>
</comment>
<dbReference type="CDD" id="cd00207">
    <property type="entry name" value="fer2"/>
    <property type="match status" value="1"/>
</dbReference>
<keyword evidence="5" id="KW-0408">Iron</keyword>
<dbReference type="Pfam" id="PF00111">
    <property type="entry name" value="Fer2"/>
    <property type="match status" value="1"/>
</dbReference>
<dbReference type="Gene3D" id="3.30.43.10">
    <property type="entry name" value="Uridine Diphospho-n-acetylenolpyruvylglucosamine Reductase, domain 2"/>
    <property type="match status" value="1"/>
</dbReference>
<dbReference type="Gene3D" id="3.30.465.10">
    <property type="match status" value="1"/>
</dbReference>
<keyword evidence="2" id="KW-0479">Metal-binding</keyword>
<dbReference type="SUPFAM" id="SSF56176">
    <property type="entry name" value="FAD-binding/transporter-associated domain-like"/>
    <property type="match status" value="1"/>
</dbReference>
<feature type="domain" description="2Fe-2S ferredoxin-type" evidence="6">
    <location>
        <begin position="1"/>
        <end position="85"/>
    </location>
</feature>
<dbReference type="GO" id="GO:0071949">
    <property type="term" value="F:FAD binding"/>
    <property type="evidence" value="ECO:0007669"/>
    <property type="project" value="InterPro"/>
</dbReference>
<dbReference type="AlphaFoldDB" id="A0A4R1GPK4"/>
<dbReference type="SUPFAM" id="SSF47741">
    <property type="entry name" value="CO dehydrogenase ISP C-domain like"/>
    <property type="match status" value="1"/>
</dbReference>
<keyword evidence="9" id="KW-1185">Reference proteome</keyword>
<evidence type="ECO:0000256" key="1">
    <source>
        <dbReference type="ARBA" id="ARBA00022630"/>
    </source>
</evidence>